<dbReference type="GO" id="GO:0010283">
    <property type="term" value="F:pinoresinol reductase activity"/>
    <property type="evidence" value="ECO:0007669"/>
    <property type="project" value="UniProtKB-ARBA"/>
</dbReference>
<keyword evidence="4" id="KW-1185">Reference proteome</keyword>
<organism evidence="3 4">
    <name type="scientific">Ilex paraguariensis</name>
    <name type="common">yerba mate</name>
    <dbReference type="NCBI Taxonomy" id="185542"/>
    <lineage>
        <taxon>Eukaryota</taxon>
        <taxon>Viridiplantae</taxon>
        <taxon>Streptophyta</taxon>
        <taxon>Embryophyta</taxon>
        <taxon>Tracheophyta</taxon>
        <taxon>Spermatophyta</taxon>
        <taxon>Magnoliopsida</taxon>
        <taxon>eudicotyledons</taxon>
        <taxon>Gunneridae</taxon>
        <taxon>Pentapetalae</taxon>
        <taxon>asterids</taxon>
        <taxon>campanulids</taxon>
        <taxon>Aquifoliales</taxon>
        <taxon>Aquifoliaceae</taxon>
        <taxon>Ilex</taxon>
    </lineage>
</organism>
<evidence type="ECO:0000259" key="2">
    <source>
        <dbReference type="Pfam" id="PF05368"/>
    </source>
</evidence>
<evidence type="ECO:0000313" key="3">
    <source>
        <dbReference type="EMBL" id="CAK9172048.1"/>
    </source>
</evidence>
<evidence type="ECO:0000256" key="1">
    <source>
        <dbReference type="ARBA" id="ARBA00005725"/>
    </source>
</evidence>
<dbReference type="PANTHER" id="PTHR43349:SF4">
    <property type="entry name" value="PINORESINOL REDUCTASE 1-RELATED"/>
    <property type="match status" value="1"/>
</dbReference>
<proteinExistence type="inferred from homology"/>
<dbReference type="InterPro" id="IPR036291">
    <property type="entry name" value="NAD(P)-bd_dom_sf"/>
</dbReference>
<protein>
    <recommendedName>
        <fullName evidence="2">NmrA-like domain-containing protein</fullName>
    </recommendedName>
</protein>
<reference evidence="3 4" key="1">
    <citation type="submission" date="2024-02" db="EMBL/GenBank/DDBJ databases">
        <authorList>
            <person name="Vignale AGUSTIN F."/>
            <person name="Sosa J E."/>
            <person name="Modenutti C."/>
        </authorList>
    </citation>
    <scope>NUCLEOTIDE SEQUENCE [LARGE SCALE GENOMIC DNA]</scope>
</reference>
<dbReference type="Gene3D" id="3.40.50.720">
    <property type="entry name" value="NAD(P)-binding Rossmann-like Domain"/>
    <property type="match status" value="1"/>
</dbReference>
<dbReference type="InterPro" id="IPR050608">
    <property type="entry name" value="NmrA-type/Isoflavone_red_sf"/>
</dbReference>
<accession>A0ABC8TWX1</accession>
<evidence type="ECO:0000313" key="4">
    <source>
        <dbReference type="Proteomes" id="UP001642360"/>
    </source>
</evidence>
<comment type="caution">
    <text evidence="3">The sequence shown here is derived from an EMBL/GenBank/DDBJ whole genome shotgun (WGS) entry which is preliminary data.</text>
</comment>
<dbReference type="InterPro" id="IPR008030">
    <property type="entry name" value="NmrA-like"/>
</dbReference>
<feature type="domain" description="NmrA-like" evidence="2">
    <location>
        <begin position="2"/>
        <end position="214"/>
    </location>
</feature>
<name>A0ABC8TWX1_9AQUA</name>
<comment type="similarity">
    <text evidence="1">Belongs to the NmrA-type oxidoreductase family. Isoflavone reductase subfamily.</text>
</comment>
<dbReference type="Proteomes" id="UP001642360">
    <property type="component" value="Unassembled WGS sequence"/>
</dbReference>
<dbReference type="SUPFAM" id="SSF51735">
    <property type="entry name" value="NAD(P)-binding Rossmann-fold domains"/>
    <property type="match status" value="1"/>
</dbReference>
<sequence>MQLKLVEAIKEAGNIKRFLPSEFGMDPSRMGHALPPGNETFLEKMVVRKAIEDAGIPFTYVSANAFACYNAANLCQLGTLLPPRDKVCLYGDGNVKAIFLDEDDVATYTVKTIDDPRTLNKTLYLRPPQNILSQRQLVEMWEKFIGKELEKISISAEDFIASMKDMNIGDQAGAGHFYHMYFEGCLTDFEIREEGEEASELYPEVEYTTMHTYLKRYI</sequence>
<dbReference type="Pfam" id="PF05368">
    <property type="entry name" value="NmrA"/>
    <property type="match status" value="1"/>
</dbReference>
<dbReference type="Gene3D" id="3.90.25.10">
    <property type="entry name" value="UDP-galactose 4-epimerase, domain 1"/>
    <property type="match status" value="1"/>
</dbReference>
<dbReference type="PANTHER" id="PTHR43349">
    <property type="entry name" value="PINORESINOL REDUCTASE-RELATED"/>
    <property type="match status" value="1"/>
</dbReference>
<dbReference type="EMBL" id="CAUOFW020005901">
    <property type="protein sequence ID" value="CAK9172048.1"/>
    <property type="molecule type" value="Genomic_DNA"/>
</dbReference>
<gene>
    <name evidence="3" type="ORF">ILEXP_LOCUS41677</name>
</gene>
<dbReference type="AlphaFoldDB" id="A0ABC8TWX1"/>
<dbReference type="GO" id="GO:0044550">
    <property type="term" value="P:secondary metabolite biosynthetic process"/>
    <property type="evidence" value="ECO:0007669"/>
    <property type="project" value="UniProtKB-ARBA"/>
</dbReference>